<sequence length="128" mass="15315">MKRRKLSKSILKTIVFLLIASCGPVVITSRGNNPLPPWFYPNRLEVVRYVYFPEFSIYYDLYARAYIFLEGGIWLRRNDLPSRYNNANLMHSGYERIQNYSDDNISRYHEENNTNRGRSNRTVRRNNE</sequence>
<reference evidence="2 3" key="1">
    <citation type="submission" date="2019-09" db="EMBL/GenBank/DDBJ databases">
        <authorList>
            <person name="Khan S.A."/>
            <person name="Jeon C.O."/>
            <person name="Chun B.H."/>
            <person name="Jeong S.E."/>
        </authorList>
    </citation>
    <scope>NUCLEOTIDE SEQUENCE [LARGE SCALE GENOMIC DNA]</scope>
    <source>
        <strain evidence="2 3">KCTC 42508</strain>
    </source>
</reference>
<feature type="compositionally biased region" description="Basic residues" evidence="1">
    <location>
        <begin position="118"/>
        <end position="128"/>
    </location>
</feature>
<feature type="region of interest" description="Disordered" evidence="1">
    <location>
        <begin position="109"/>
        <end position="128"/>
    </location>
</feature>
<name>A0A5B2TZS5_9FLAO</name>
<dbReference type="AlphaFoldDB" id="A0A5B2TZS5"/>
<protein>
    <submittedName>
        <fullName evidence="2">Uncharacterized protein</fullName>
    </submittedName>
</protein>
<comment type="caution">
    <text evidence="2">The sequence shown here is derived from an EMBL/GenBank/DDBJ whole genome shotgun (WGS) entry which is preliminary data.</text>
</comment>
<organism evidence="2 3">
    <name type="scientific">Maribacter flavus</name>
    <dbReference type="NCBI Taxonomy" id="1658664"/>
    <lineage>
        <taxon>Bacteria</taxon>
        <taxon>Pseudomonadati</taxon>
        <taxon>Bacteroidota</taxon>
        <taxon>Flavobacteriia</taxon>
        <taxon>Flavobacteriales</taxon>
        <taxon>Flavobacteriaceae</taxon>
        <taxon>Maribacter</taxon>
    </lineage>
</organism>
<evidence type="ECO:0000256" key="1">
    <source>
        <dbReference type="SAM" id="MobiDB-lite"/>
    </source>
</evidence>
<accession>A0A5B2TZS5</accession>
<evidence type="ECO:0000313" key="3">
    <source>
        <dbReference type="Proteomes" id="UP000323188"/>
    </source>
</evidence>
<evidence type="ECO:0000313" key="2">
    <source>
        <dbReference type="EMBL" id="KAA2219812.1"/>
    </source>
</evidence>
<proteinExistence type="predicted"/>
<dbReference type="Proteomes" id="UP000323188">
    <property type="component" value="Unassembled WGS sequence"/>
</dbReference>
<gene>
    <name evidence="2" type="ORF">F0361_09550</name>
</gene>
<dbReference type="EMBL" id="VUOE01000001">
    <property type="protein sequence ID" value="KAA2219812.1"/>
    <property type="molecule type" value="Genomic_DNA"/>
</dbReference>